<evidence type="ECO:0000313" key="2">
    <source>
        <dbReference type="EMBL" id="PWA94636.1"/>
    </source>
</evidence>
<feature type="compositionally biased region" description="Polar residues" evidence="1">
    <location>
        <begin position="35"/>
        <end position="49"/>
    </location>
</feature>
<evidence type="ECO:0000313" key="3">
    <source>
        <dbReference type="Proteomes" id="UP000245207"/>
    </source>
</evidence>
<organism evidence="2 3">
    <name type="scientific">Artemisia annua</name>
    <name type="common">Sweet wormwood</name>
    <dbReference type="NCBI Taxonomy" id="35608"/>
    <lineage>
        <taxon>Eukaryota</taxon>
        <taxon>Viridiplantae</taxon>
        <taxon>Streptophyta</taxon>
        <taxon>Embryophyta</taxon>
        <taxon>Tracheophyta</taxon>
        <taxon>Spermatophyta</taxon>
        <taxon>Magnoliopsida</taxon>
        <taxon>eudicotyledons</taxon>
        <taxon>Gunneridae</taxon>
        <taxon>Pentapetalae</taxon>
        <taxon>asterids</taxon>
        <taxon>campanulids</taxon>
        <taxon>Asterales</taxon>
        <taxon>Asteraceae</taxon>
        <taxon>Asteroideae</taxon>
        <taxon>Anthemideae</taxon>
        <taxon>Artemisiinae</taxon>
        <taxon>Artemisia</taxon>
    </lineage>
</organism>
<dbReference type="Proteomes" id="UP000245207">
    <property type="component" value="Unassembled WGS sequence"/>
</dbReference>
<feature type="region of interest" description="Disordered" evidence="1">
    <location>
        <begin position="1"/>
        <end position="53"/>
    </location>
</feature>
<gene>
    <name evidence="2" type="ORF">CTI12_AA057300</name>
</gene>
<keyword evidence="3" id="KW-1185">Reference proteome</keyword>
<accession>A0A2U1Q9E9</accession>
<reference evidence="2 3" key="1">
    <citation type="journal article" date="2018" name="Mol. Plant">
        <title>The genome of Artemisia annua provides insight into the evolution of Asteraceae family and artemisinin biosynthesis.</title>
        <authorList>
            <person name="Shen Q."/>
            <person name="Zhang L."/>
            <person name="Liao Z."/>
            <person name="Wang S."/>
            <person name="Yan T."/>
            <person name="Shi P."/>
            <person name="Liu M."/>
            <person name="Fu X."/>
            <person name="Pan Q."/>
            <person name="Wang Y."/>
            <person name="Lv Z."/>
            <person name="Lu X."/>
            <person name="Zhang F."/>
            <person name="Jiang W."/>
            <person name="Ma Y."/>
            <person name="Chen M."/>
            <person name="Hao X."/>
            <person name="Li L."/>
            <person name="Tang Y."/>
            <person name="Lv G."/>
            <person name="Zhou Y."/>
            <person name="Sun X."/>
            <person name="Brodelius P.E."/>
            <person name="Rose J.K.C."/>
            <person name="Tang K."/>
        </authorList>
    </citation>
    <scope>NUCLEOTIDE SEQUENCE [LARGE SCALE GENOMIC DNA]</scope>
    <source>
        <strain evidence="3">cv. Huhao1</strain>
        <tissue evidence="2">Leaf</tissue>
    </source>
</reference>
<evidence type="ECO:0000256" key="1">
    <source>
        <dbReference type="SAM" id="MobiDB-lite"/>
    </source>
</evidence>
<protein>
    <submittedName>
        <fullName evidence="2">Zinc finger, CCHC-type</fullName>
    </submittedName>
</protein>
<comment type="caution">
    <text evidence="2">The sequence shown here is derived from an EMBL/GenBank/DDBJ whole genome shotgun (WGS) entry which is preliminary data.</text>
</comment>
<sequence>MSGGDTSAPVVDSVVAPSSVDIGQSMDVDPADDVANNTDPTTTTVQEPSTAAPLGEDPPIFMYGGTFGVSDAAPTTDLQGVSAPCESQELYDTQMQLNACKMEDGQSVSSHVLKMKSFIDKLEHLGHPMPHVLAVNTIFGWIRLHARMDKTIRELHVMLKTAEMNVSSKSIVPRLHMIRDGGVKKKSSKKRKGNFERKKVPPPPKKRV</sequence>
<name>A0A2U1Q9E9_ARTAN</name>
<dbReference type="EMBL" id="PKPP01000299">
    <property type="protein sequence ID" value="PWA94636.1"/>
    <property type="molecule type" value="Genomic_DNA"/>
</dbReference>
<dbReference type="AlphaFoldDB" id="A0A2U1Q9E9"/>
<proteinExistence type="predicted"/>
<feature type="region of interest" description="Disordered" evidence="1">
    <location>
        <begin position="179"/>
        <end position="208"/>
    </location>
</feature>
<feature type="compositionally biased region" description="Low complexity" evidence="1">
    <location>
        <begin position="7"/>
        <end position="21"/>
    </location>
</feature>